<evidence type="ECO:0000256" key="1">
    <source>
        <dbReference type="SAM" id="MobiDB-lite"/>
    </source>
</evidence>
<keyword evidence="3" id="KW-1185">Reference proteome</keyword>
<dbReference type="AlphaFoldDB" id="A0A8J2J5M2"/>
<dbReference type="EMBL" id="CAJVCH010015340">
    <property type="protein sequence ID" value="CAG7678979.1"/>
    <property type="molecule type" value="Genomic_DNA"/>
</dbReference>
<organism evidence="2 3">
    <name type="scientific">Allacma fusca</name>
    <dbReference type="NCBI Taxonomy" id="39272"/>
    <lineage>
        <taxon>Eukaryota</taxon>
        <taxon>Metazoa</taxon>
        <taxon>Ecdysozoa</taxon>
        <taxon>Arthropoda</taxon>
        <taxon>Hexapoda</taxon>
        <taxon>Collembola</taxon>
        <taxon>Symphypleona</taxon>
        <taxon>Sminthuridae</taxon>
        <taxon>Allacma</taxon>
    </lineage>
</organism>
<sequence>MGNTDSVPVVSQMKSLVQYIGGDSAAALSTQQNFAYNNTFPVISQIASAGYAIGGDLGRAKNLQEKFAKDMESVIDSIPVAGHIKGSVHFAMGDNEKGENAMKSASRSTGVVLGGVGGFAAGGPVGAVAGGIAGGAAVDGIITGSEILAHGPTARPYGYIAAGHDIAQAIQGKKNITTEQGFDMAMVPISDGLGGYSAGRFIGKPLGLNVGGSKSIPVPGVRGGYRGGGAIVSVLDDAALTAKQGAAGAANAGNIVKAAAGNSDDVLVPAARKSNFGKLGLDKASLDNRAKQLNPNNPASGPGRPAGYQGAGTKLDLDNHANQLNPNHPAFTASRGGSDVVAPQVD</sequence>
<comment type="caution">
    <text evidence="2">The sequence shown here is derived from an EMBL/GenBank/DDBJ whole genome shotgun (WGS) entry which is preliminary data.</text>
</comment>
<name>A0A8J2J5M2_9HEXA</name>
<evidence type="ECO:0000313" key="3">
    <source>
        <dbReference type="Proteomes" id="UP000708208"/>
    </source>
</evidence>
<dbReference type="PANTHER" id="PTHR34494:SF1">
    <property type="entry name" value="PROTEIN CBG25024"/>
    <property type="match status" value="1"/>
</dbReference>
<dbReference type="Proteomes" id="UP000708208">
    <property type="component" value="Unassembled WGS sequence"/>
</dbReference>
<feature type="region of interest" description="Disordered" evidence="1">
    <location>
        <begin position="289"/>
        <end position="346"/>
    </location>
</feature>
<accession>A0A8J2J5M2</accession>
<protein>
    <submittedName>
        <fullName evidence="2">Uncharacterized protein</fullName>
    </submittedName>
</protein>
<gene>
    <name evidence="2" type="ORF">AFUS01_LOCUS2657</name>
</gene>
<proteinExistence type="predicted"/>
<dbReference type="PANTHER" id="PTHR34494">
    <property type="entry name" value="PROTEIN CBG25024"/>
    <property type="match status" value="1"/>
</dbReference>
<evidence type="ECO:0000313" key="2">
    <source>
        <dbReference type="EMBL" id="CAG7678979.1"/>
    </source>
</evidence>
<reference evidence="2" key="1">
    <citation type="submission" date="2021-06" db="EMBL/GenBank/DDBJ databases">
        <authorList>
            <person name="Hodson N. C."/>
            <person name="Mongue J. A."/>
            <person name="Jaron S. K."/>
        </authorList>
    </citation>
    <scope>NUCLEOTIDE SEQUENCE</scope>
</reference>
<dbReference type="OrthoDB" id="6162903at2759"/>